<reference evidence="1 2" key="1">
    <citation type="journal article" date="2011" name="Stand. Genomic Sci.">
        <title>Complete genome sequence of Syntrophobotulus glycolicus type strain (FlGlyR).</title>
        <authorList>
            <person name="Han C."/>
            <person name="Mwirichia R."/>
            <person name="Chertkov O."/>
            <person name="Held B."/>
            <person name="Lapidus A."/>
            <person name="Nolan M."/>
            <person name="Lucas S."/>
            <person name="Hammon N."/>
            <person name="Deshpande S."/>
            <person name="Cheng J.F."/>
            <person name="Tapia R."/>
            <person name="Goodwin L."/>
            <person name="Pitluck S."/>
            <person name="Huntemann M."/>
            <person name="Liolios K."/>
            <person name="Ivanova N."/>
            <person name="Pagani I."/>
            <person name="Mavromatis K."/>
            <person name="Ovchinikova G."/>
            <person name="Pati A."/>
            <person name="Chen A."/>
            <person name="Palaniappan K."/>
            <person name="Land M."/>
            <person name="Hauser L."/>
            <person name="Brambilla E.M."/>
            <person name="Rohde M."/>
            <person name="Spring S."/>
            <person name="Sikorski J."/>
            <person name="Goker M."/>
            <person name="Woyke T."/>
            <person name="Bristow J."/>
            <person name="Eisen J.A."/>
            <person name="Markowitz V."/>
            <person name="Hugenholtz P."/>
            <person name="Kyrpides N.C."/>
            <person name="Klenk H.P."/>
            <person name="Detter J.C."/>
        </authorList>
    </citation>
    <scope>NUCLEOTIDE SEQUENCE [LARGE SCALE GENOMIC DNA]</scope>
    <source>
        <strain evidence="2">DSM 8271 / FlGlyR</strain>
    </source>
</reference>
<dbReference type="eggNOG" id="COG2304">
    <property type="taxonomic scope" value="Bacteria"/>
</dbReference>
<accession>F0T1A3</accession>
<dbReference type="HOGENOM" id="CLU_434704_0_0_9"/>
<sequence length="629" mass="71145">MPVNKEMKKTLRLFQCDFNRSIEENFAQVLTENEKVRLFFINENEAFTDGRNIVVDPAVGDVFSDIKALRRTEDYLHLRHTISNDPWYALRMITRGQNIHESLHILYSTFPPAVRTDTRSTTKARAKTLALISNIIEDAFIEAAGCSIYDNLELYLSFHRIALLFCNAPVNGTAERAFKEENSEKPEPLPITVYLSYMGTFLLYPMIKQEDPPEAIAEYVEQTKQLFLGGSVCGGPKERFSYSQRVFDIIEPLIPESEADIDDRQLQKMLSGTKTHSGDENAITNIVSKGRNASVSRRLFTDLDGKPLPNKDFNEQVLVITNDFEDDKNAALKIVLFQPVVVTWKGSQFDCHSIHKGIEIVETKPKPSLNLRKAYQNIYNKYHININSYNSRFTQLLKTRVLMREEKKLFGAGISSRNLTDTKKRYWYRNSEDFGVPDIAVLLLIDGSGSMEGSRRESAMVSSVILHEVLKKQGINHAIVEHRAIYNEPKVEHNILIDFDGNDEEKYNILALNADEGTREGLSLFWAERYITSKTTAEQRLIIVLSDGVPAHSVNDDSCYVPPVSIKDTANTAVKIIKRGTDIIAVALDDGEDCDCYGQLSGIYPSVVACTELKRLTGQLLGIISKHLQ</sequence>
<evidence type="ECO:0000313" key="2">
    <source>
        <dbReference type="Proteomes" id="UP000007488"/>
    </source>
</evidence>
<dbReference type="PANTHER" id="PTHR41248:SF1">
    <property type="entry name" value="NORD PROTEIN"/>
    <property type="match status" value="1"/>
</dbReference>
<organism evidence="1 2">
    <name type="scientific">Syntrophobotulus glycolicus (strain DSM 8271 / FlGlyR)</name>
    <dbReference type="NCBI Taxonomy" id="645991"/>
    <lineage>
        <taxon>Bacteria</taxon>
        <taxon>Bacillati</taxon>
        <taxon>Bacillota</taxon>
        <taxon>Clostridia</taxon>
        <taxon>Eubacteriales</taxon>
        <taxon>Desulfitobacteriaceae</taxon>
        <taxon>Syntrophobotulus</taxon>
    </lineage>
</organism>
<evidence type="ECO:0008006" key="3">
    <source>
        <dbReference type="Google" id="ProtNLM"/>
    </source>
</evidence>
<dbReference type="SUPFAM" id="SSF53300">
    <property type="entry name" value="vWA-like"/>
    <property type="match status" value="1"/>
</dbReference>
<dbReference type="AlphaFoldDB" id="F0T1A3"/>
<dbReference type="Gene3D" id="3.40.50.410">
    <property type="entry name" value="von Willebrand factor, type A domain"/>
    <property type="match status" value="1"/>
</dbReference>
<dbReference type="Proteomes" id="UP000007488">
    <property type="component" value="Chromosome"/>
</dbReference>
<evidence type="ECO:0000313" key="1">
    <source>
        <dbReference type="EMBL" id="ADY55167.1"/>
    </source>
</evidence>
<dbReference type="EMBL" id="CP002547">
    <property type="protein sequence ID" value="ADY55167.1"/>
    <property type="molecule type" value="Genomic_DNA"/>
</dbReference>
<keyword evidence="2" id="KW-1185">Reference proteome</keyword>
<dbReference type="InterPro" id="IPR051928">
    <property type="entry name" value="NorD/CobT"/>
</dbReference>
<protein>
    <recommendedName>
        <fullName evidence="3">von Willebrand factor type A</fullName>
    </recommendedName>
</protein>
<proteinExistence type="predicted"/>
<gene>
    <name evidence="1" type="ordered locus">Sgly_0814</name>
</gene>
<dbReference type="KEGG" id="sgy:Sgly_0814"/>
<dbReference type="InterPro" id="IPR036465">
    <property type="entry name" value="vWFA_dom_sf"/>
</dbReference>
<dbReference type="PANTHER" id="PTHR41248">
    <property type="entry name" value="NORD PROTEIN"/>
    <property type="match status" value="1"/>
</dbReference>
<reference evidence="2" key="2">
    <citation type="submission" date="2011-02" db="EMBL/GenBank/DDBJ databases">
        <title>The complete genome of Syntrophobotulus glycolicus DSM 8271.</title>
        <authorList>
            <person name="Lucas S."/>
            <person name="Copeland A."/>
            <person name="Lapidus A."/>
            <person name="Bruce D."/>
            <person name="Goodwin L."/>
            <person name="Pitluck S."/>
            <person name="Kyrpides N."/>
            <person name="Mavromatis K."/>
            <person name="Pagani I."/>
            <person name="Ivanova N."/>
            <person name="Mikhailova N."/>
            <person name="Chertkov O."/>
            <person name="Held B."/>
            <person name="Detter J.C."/>
            <person name="Tapia R."/>
            <person name="Han C."/>
            <person name="Land M."/>
            <person name="Hauser L."/>
            <person name="Markowitz V."/>
            <person name="Cheng J.-F."/>
            <person name="Hugenholtz P."/>
            <person name="Woyke T."/>
            <person name="Wu D."/>
            <person name="Spring S."/>
            <person name="Schroeder M."/>
            <person name="Brambilla E."/>
            <person name="Klenk H.-P."/>
            <person name="Eisen J.A."/>
        </authorList>
    </citation>
    <scope>NUCLEOTIDE SEQUENCE [LARGE SCALE GENOMIC DNA]</scope>
    <source>
        <strain evidence="2">DSM 8271 / FlGlyR</strain>
    </source>
</reference>
<name>F0T1A3_SYNGF</name>
<dbReference type="STRING" id="645991.Sgly_0814"/>